<proteinExistence type="predicted"/>
<dbReference type="SUPFAM" id="SSF51695">
    <property type="entry name" value="PLC-like phosphodiesterases"/>
    <property type="match status" value="1"/>
</dbReference>
<evidence type="ECO:0000259" key="1">
    <source>
        <dbReference type="PROSITE" id="PS51704"/>
    </source>
</evidence>
<name>A0A1G1YWR5_9BACT</name>
<protein>
    <recommendedName>
        <fullName evidence="1">GP-PDE domain-containing protein</fullName>
    </recommendedName>
</protein>
<accession>A0A1G1YWR5</accession>
<gene>
    <name evidence="2" type="ORF">A2119_01795</name>
</gene>
<sequence>MSRVLRIAHRGASGDKPENTLSAVAKALEIGVDIIELDVRVCKTGELVAFHDMTLERTTNGNGLVADTSLEDLKKLDAGSGERIPTLEEAIDLIDKRTILNIEMKGKGVADRLAAILRGYIENKAYPPELFIVTSFDKEEFHQFSLKNPGAQLGILVGRDILSAPSRARKYGAHSIHLPQPYMRKWLVRFLHKKGFKVFIYTLNSIWDIAKAKIMEVDGIFSDYPDRI</sequence>
<dbReference type="PANTHER" id="PTHR46211:SF1">
    <property type="entry name" value="GLYCEROPHOSPHODIESTER PHOSPHODIESTERASE, CYTOPLASMIC"/>
    <property type="match status" value="1"/>
</dbReference>
<dbReference type="Gene3D" id="3.20.20.190">
    <property type="entry name" value="Phosphatidylinositol (PI) phosphodiesterase"/>
    <property type="match status" value="1"/>
</dbReference>
<organism evidence="2 3">
    <name type="scientific">Candidatus Colwellbacteria bacterium GWA2_46_10</name>
    <dbReference type="NCBI Taxonomy" id="1797684"/>
    <lineage>
        <taxon>Bacteria</taxon>
        <taxon>Candidatus Colwelliibacteriota</taxon>
    </lineage>
</organism>
<feature type="domain" description="GP-PDE" evidence="1">
    <location>
        <begin position="4"/>
        <end position="228"/>
    </location>
</feature>
<dbReference type="EMBL" id="MHIS01000008">
    <property type="protein sequence ID" value="OGY56754.1"/>
    <property type="molecule type" value="Genomic_DNA"/>
</dbReference>
<comment type="caution">
    <text evidence="2">The sequence shown here is derived from an EMBL/GenBank/DDBJ whole genome shotgun (WGS) entry which is preliminary data.</text>
</comment>
<dbReference type="GO" id="GO:0006629">
    <property type="term" value="P:lipid metabolic process"/>
    <property type="evidence" value="ECO:0007669"/>
    <property type="project" value="InterPro"/>
</dbReference>
<dbReference type="Pfam" id="PF03009">
    <property type="entry name" value="GDPD"/>
    <property type="match status" value="1"/>
</dbReference>
<dbReference type="PROSITE" id="PS51704">
    <property type="entry name" value="GP_PDE"/>
    <property type="match status" value="1"/>
</dbReference>
<dbReference type="PANTHER" id="PTHR46211">
    <property type="entry name" value="GLYCEROPHOSPHORYL DIESTER PHOSPHODIESTERASE"/>
    <property type="match status" value="1"/>
</dbReference>
<dbReference type="AlphaFoldDB" id="A0A1G1YWR5"/>
<reference evidence="2 3" key="1">
    <citation type="journal article" date="2016" name="Nat. Commun.">
        <title>Thousands of microbial genomes shed light on interconnected biogeochemical processes in an aquifer system.</title>
        <authorList>
            <person name="Anantharaman K."/>
            <person name="Brown C.T."/>
            <person name="Hug L.A."/>
            <person name="Sharon I."/>
            <person name="Castelle C.J."/>
            <person name="Probst A.J."/>
            <person name="Thomas B.C."/>
            <person name="Singh A."/>
            <person name="Wilkins M.J."/>
            <person name="Karaoz U."/>
            <person name="Brodie E.L."/>
            <person name="Williams K.H."/>
            <person name="Hubbard S.S."/>
            <person name="Banfield J.F."/>
        </authorList>
    </citation>
    <scope>NUCLEOTIDE SEQUENCE [LARGE SCALE GENOMIC DNA]</scope>
</reference>
<dbReference type="InterPro" id="IPR017946">
    <property type="entry name" value="PLC-like_Pdiesterase_TIM-brl"/>
</dbReference>
<dbReference type="Proteomes" id="UP000178179">
    <property type="component" value="Unassembled WGS sequence"/>
</dbReference>
<evidence type="ECO:0000313" key="2">
    <source>
        <dbReference type="EMBL" id="OGY56754.1"/>
    </source>
</evidence>
<dbReference type="InterPro" id="IPR030395">
    <property type="entry name" value="GP_PDE_dom"/>
</dbReference>
<dbReference type="GO" id="GO:0008081">
    <property type="term" value="F:phosphoric diester hydrolase activity"/>
    <property type="evidence" value="ECO:0007669"/>
    <property type="project" value="InterPro"/>
</dbReference>
<evidence type="ECO:0000313" key="3">
    <source>
        <dbReference type="Proteomes" id="UP000178179"/>
    </source>
</evidence>